<dbReference type="PANTHER" id="PTHR42796:SF4">
    <property type="entry name" value="FUMARYLACETOACETATE HYDROLASE DOMAIN-CONTAINING PROTEIN 2A"/>
    <property type="match status" value="1"/>
</dbReference>
<dbReference type="EMBL" id="FCOA02000029">
    <property type="protein sequence ID" value="SAK86438.1"/>
    <property type="molecule type" value="Genomic_DNA"/>
</dbReference>
<comment type="caution">
    <text evidence="5">The sequence shown here is derived from an EMBL/GenBank/DDBJ whole genome shotgun (WGS) entry which is preliminary data.</text>
</comment>
<dbReference type="OrthoDB" id="9805307at2"/>
<evidence type="ECO:0000259" key="4">
    <source>
        <dbReference type="Pfam" id="PF01557"/>
    </source>
</evidence>
<dbReference type="STRING" id="1777140.AWB79_06069"/>
<keyword evidence="3" id="KW-0479">Metal-binding</keyword>
<evidence type="ECO:0000313" key="5">
    <source>
        <dbReference type="EMBL" id="SAK86438.1"/>
    </source>
</evidence>
<protein>
    <submittedName>
        <fullName evidence="5">5-oxopent-3-ene-1,2,5-tricarboxylate decarboxylase</fullName>
    </submittedName>
</protein>
<evidence type="ECO:0000313" key="6">
    <source>
        <dbReference type="Proteomes" id="UP000054851"/>
    </source>
</evidence>
<dbReference type="RefSeq" id="WP_061171108.1">
    <property type="nucleotide sequence ID" value="NZ_FCOA02000029.1"/>
</dbReference>
<organism evidence="5 6">
    <name type="scientific">Caballeronia hypogeia</name>
    <dbReference type="NCBI Taxonomy" id="1777140"/>
    <lineage>
        <taxon>Bacteria</taxon>
        <taxon>Pseudomonadati</taxon>
        <taxon>Pseudomonadota</taxon>
        <taxon>Betaproteobacteria</taxon>
        <taxon>Burkholderiales</taxon>
        <taxon>Burkholderiaceae</taxon>
        <taxon>Caballeronia</taxon>
    </lineage>
</organism>
<dbReference type="InterPro" id="IPR051121">
    <property type="entry name" value="FAH"/>
</dbReference>
<comment type="similarity">
    <text evidence="2">Belongs to the FAH family.</text>
</comment>
<dbReference type="Gene3D" id="3.90.850.10">
    <property type="entry name" value="Fumarylacetoacetase-like, C-terminal domain"/>
    <property type="match status" value="1"/>
</dbReference>
<reference evidence="5" key="1">
    <citation type="submission" date="2016-01" db="EMBL/GenBank/DDBJ databases">
        <authorList>
            <person name="Peeters C."/>
        </authorList>
    </citation>
    <scope>NUCLEOTIDE SEQUENCE</scope>
    <source>
        <strain evidence="5">LMG 29322</strain>
    </source>
</reference>
<gene>
    <name evidence="5" type="ORF">AWB79_06069</name>
</gene>
<evidence type="ECO:0000256" key="3">
    <source>
        <dbReference type="ARBA" id="ARBA00022723"/>
    </source>
</evidence>
<evidence type="ECO:0000256" key="2">
    <source>
        <dbReference type="ARBA" id="ARBA00010211"/>
    </source>
</evidence>
<accession>A0A158CVT3</accession>
<comment type="cofactor">
    <cofactor evidence="1">
        <name>Mg(2+)</name>
        <dbReference type="ChEBI" id="CHEBI:18420"/>
    </cofactor>
</comment>
<name>A0A158CVT3_9BURK</name>
<dbReference type="InterPro" id="IPR011234">
    <property type="entry name" value="Fumarylacetoacetase-like_C"/>
</dbReference>
<dbReference type="InterPro" id="IPR036663">
    <property type="entry name" value="Fumarylacetoacetase_C_sf"/>
</dbReference>
<feature type="domain" description="Fumarylacetoacetase-like C-terminal" evidence="4">
    <location>
        <begin position="75"/>
        <end position="279"/>
    </location>
</feature>
<dbReference type="GO" id="GO:0003824">
    <property type="term" value="F:catalytic activity"/>
    <property type="evidence" value="ECO:0007669"/>
    <property type="project" value="InterPro"/>
</dbReference>
<dbReference type="AlphaFoldDB" id="A0A158CVT3"/>
<dbReference type="PANTHER" id="PTHR42796">
    <property type="entry name" value="FUMARYLACETOACETATE HYDROLASE DOMAIN-CONTAINING PROTEIN 2A-RELATED"/>
    <property type="match status" value="1"/>
</dbReference>
<dbReference type="Proteomes" id="UP000054851">
    <property type="component" value="Unassembled WGS sequence"/>
</dbReference>
<proteinExistence type="inferred from homology"/>
<dbReference type="SUPFAM" id="SSF56529">
    <property type="entry name" value="FAH"/>
    <property type="match status" value="1"/>
</dbReference>
<dbReference type="GO" id="GO:0046872">
    <property type="term" value="F:metal ion binding"/>
    <property type="evidence" value="ECO:0007669"/>
    <property type="project" value="UniProtKB-KW"/>
</dbReference>
<evidence type="ECO:0000256" key="1">
    <source>
        <dbReference type="ARBA" id="ARBA00001946"/>
    </source>
</evidence>
<sequence>MKLSSFSHAGQTSWGVVTDDGIVDVGALSGNQWPTLRDALAADALSQVKELVRNATPTLQLADVTFEPVIPNPPKILCIGVAYHEHRLETGRDVTAKPMVFGRFANSQVGHEQALLRPPESEQLDFEGEVAVVIGKRGRRISVEDAWDHIAGYSVYCDATIRDWQRHTQQWTPGKNFVGTGGVGPWMVTRDEIADGTDLTLSTRLNGVEVQRTTTDLLIFSIPEMIAYCSTFTELEPGDVIATGTPGGVGGKRNPPLWMKDGDVLEVEVSCVGVLRHPVRNEAA</sequence>
<keyword evidence="6" id="KW-1185">Reference proteome</keyword>
<dbReference type="Pfam" id="PF01557">
    <property type="entry name" value="FAA_hydrolase"/>
    <property type="match status" value="1"/>
</dbReference>
<dbReference type="GO" id="GO:0044281">
    <property type="term" value="P:small molecule metabolic process"/>
    <property type="evidence" value="ECO:0007669"/>
    <property type="project" value="UniProtKB-ARBA"/>
</dbReference>